<feature type="compositionally biased region" description="Low complexity" evidence="1">
    <location>
        <begin position="100"/>
        <end position="111"/>
    </location>
</feature>
<keyword evidence="2" id="KW-0472">Membrane</keyword>
<accession>A0A1B0ZHV6</accession>
<keyword evidence="5" id="KW-0238">DNA-binding</keyword>
<dbReference type="GO" id="GO:0003677">
    <property type="term" value="F:DNA binding"/>
    <property type="evidence" value="ECO:0007669"/>
    <property type="project" value="UniProtKB-KW"/>
</dbReference>
<protein>
    <submittedName>
        <fullName evidence="5">ComEA family DNA-binding protein</fullName>
    </submittedName>
    <submittedName>
        <fullName evidence="4">ComEA protein</fullName>
    </submittedName>
</protein>
<feature type="region of interest" description="Disordered" evidence="1">
    <location>
        <begin position="1"/>
        <end position="40"/>
    </location>
</feature>
<feature type="compositionally biased region" description="Polar residues" evidence="1">
    <location>
        <begin position="200"/>
        <end position="213"/>
    </location>
</feature>
<dbReference type="RefSeq" id="WP_082991085.1">
    <property type="nucleotide sequence ID" value="NZ_CP012117.1"/>
</dbReference>
<dbReference type="InterPro" id="IPR019554">
    <property type="entry name" value="Soluble_ligand-bd"/>
</dbReference>
<keyword evidence="7" id="KW-1185">Reference proteome</keyword>
<dbReference type="InterPro" id="IPR003583">
    <property type="entry name" value="Hlx-hairpin-Hlx_DNA-bd_motif"/>
</dbReference>
<reference evidence="5 7" key="2">
    <citation type="submission" date="2019-09" db="EMBL/GenBank/DDBJ databases">
        <title>FDA dAtabase for Regulatory Grade micrObial Sequences (FDA-ARGOS): Supporting development and validation of Infectious Disease Dx tests.</title>
        <authorList>
            <person name="Sciortino C."/>
            <person name="Tallon L."/>
            <person name="Sadzewicz L."/>
            <person name="Vavikolanu K."/>
            <person name="Mehta A."/>
            <person name="Aluvathingal J."/>
            <person name="Nadendla S."/>
            <person name="Nandy P."/>
            <person name="Geyer C."/>
            <person name="Yan Y."/>
            <person name="Sichtig H."/>
        </authorList>
    </citation>
    <scope>NUCLEOTIDE SEQUENCE [LARGE SCALE GENOMIC DNA]</scope>
    <source>
        <strain evidence="5 7">FDAARGOS_640</strain>
    </source>
</reference>
<evidence type="ECO:0000313" key="7">
    <source>
        <dbReference type="Proteomes" id="UP000323865"/>
    </source>
</evidence>
<dbReference type="EMBL" id="CP012117">
    <property type="protein sequence ID" value="ANP27528.1"/>
    <property type="molecule type" value="Genomic_DNA"/>
</dbReference>
<evidence type="ECO:0000259" key="3">
    <source>
        <dbReference type="SMART" id="SM00278"/>
    </source>
</evidence>
<proteinExistence type="predicted"/>
<evidence type="ECO:0000256" key="2">
    <source>
        <dbReference type="SAM" id="Phobius"/>
    </source>
</evidence>
<sequence>MNTDTGREGRHRADINGSTGTRSWDEIEEWSRESSGERRGFRWSALKEPRVLLGILTAGALALGGAHMATSMTPREDTVAVNEEAPPGPPHSTSSPRDFASAAPTASSPPAIVGGAAQPVASPEAPHTILVHVVGAVKDPRVVELPADSRVGEALEAAGGATDEADLSRLNLARVVSDGEQVFVPRQGEDIPAGLPAPSPQQGATPGDSTGENPSDHGLLNINTATESELEELPGVGPAIASRIVEHRTTNGAFTSIEQLQDVKGIGPAIFEKLRERITV</sequence>
<dbReference type="EMBL" id="CP044108">
    <property type="protein sequence ID" value="QEU12039.1"/>
    <property type="molecule type" value="Genomic_DNA"/>
</dbReference>
<keyword evidence="2" id="KW-1133">Transmembrane helix</keyword>
<evidence type="ECO:0000256" key="1">
    <source>
        <dbReference type="SAM" id="MobiDB-lite"/>
    </source>
</evidence>
<feature type="domain" description="Helix-hairpin-helix DNA-binding motif class 1" evidence="3">
    <location>
        <begin position="258"/>
        <end position="277"/>
    </location>
</feature>
<dbReference type="NCBIfam" id="TIGR00426">
    <property type="entry name" value="competence protein ComEA helix-hairpin-helix repeat region"/>
    <property type="match status" value="1"/>
</dbReference>
<dbReference type="Proteomes" id="UP000323865">
    <property type="component" value="Chromosome"/>
</dbReference>
<organism evidence="4 6">
    <name type="scientific">Dermabacter vaginalis</name>
    <dbReference type="NCBI Taxonomy" id="1630135"/>
    <lineage>
        <taxon>Bacteria</taxon>
        <taxon>Bacillati</taxon>
        <taxon>Actinomycetota</taxon>
        <taxon>Actinomycetes</taxon>
        <taxon>Micrococcales</taxon>
        <taxon>Dermabacteraceae</taxon>
        <taxon>Dermabacter</taxon>
    </lineage>
</organism>
<dbReference type="AlphaFoldDB" id="A0A1B0ZHV6"/>
<reference evidence="4 6" key="1">
    <citation type="submission" date="2015-06" db="EMBL/GenBank/DDBJ databases">
        <title>Investigation of pathophysiology for high-risk pregnancy and development of treatment modality based on it.</title>
        <authorList>
            <person name="Kim B.-C."/>
            <person name="Lim S."/>
        </authorList>
    </citation>
    <scope>NUCLEOTIDE SEQUENCE [LARGE SCALE GENOMIC DNA]</scope>
    <source>
        <strain evidence="4 6">AD1-86</strain>
    </source>
</reference>
<evidence type="ECO:0000313" key="5">
    <source>
        <dbReference type="EMBL" id="QEU12039.1"/>
    </source>
</evidence>
<feature type="compositionally biased region" description="Basic and acidic residues" evidence="1">
    <location>
        <begin position="1"/>
        <end position="14"/>
    </location>
</feature>
<dbReference type="PANTHER" id="PTHR21180">
    <property type="entry name" value="ENDONUCLEASE/EXONUCLEASE/PHOSPHATASE FAMILY DOMAIN-CONTAINING PROTEIN 1"/>
    <property type="match status" value="1"/>
</dbReference>
<feature type="region of interest" description="Disordered" evidence="1">
    <location>
        <begin position="188"/>
        <end position="220"/>
    </location>
</feature>
<dbReference type="Gene3D" id="1.10.150.320">
    <property type="entry name" value="Photosystem II 12 kDa extrinsic protein"/>
    <property type="match status" value="1"/>
</dbReference>
<keyword evidence="2" id="KW-0812">Transmembrane</keyword>
<dbReference type="InterPro" id="IPR004509">
    <property type="entry name" value="Competence_ComEA_HhH"/>
</dbReference>
<dbReference type="SMART" id="SM00278">
    <property type="entry name" value="HhH1"/>
    <property type="match status" value="2"/>
</dbReference>
<evidence type="ECO:0000313" key="6">
    <source>
        <dbReference type="Proteomes" id="UP000092596"/>
    </source>
</evidence>
<dbReference type="InterPro" id="IPR051675">
    <property type="entry name" value="Endo/Exo/Phosphatase_dom_1"/>
</dbReference>
<dbReference type="InterPro" id="IPR010994">
    <property type="entry name" value="RuvA_2-like"/>
</dbReference>
<dbReference type="Pfam" id="PF12836">
    <property type="entry name" value="HHH_3"/>
    <property type="match status" value="1"/>
</dbReference>
<dbReference type="Proteomes" id="UP000092596">
    <property type="component" value="Chromosome"/>
</dbReference>
<dbReference type="GO" id="GO:0015627">
    <property type="term" value="C:type II protein secretion system complex"/>
    <property type="evidence" value="ECO:0007669"/>
    <property type="project" value="TreeGrafter"/>
</dbReference>
<feature type="region of interest" description="Disordered" evidence="1">
    <location>
        <begin position="80"/>
        <end position="119"/>
    </location>
</feature>
<name>A0A1B0ZHV6_9MICO</name>
<feature type="transmembrane region" description="Helical" evidence="2">
    <location>
        <begin position="51"/>
        <end position="69"/>
    </location>
</feature>
<dbReference type="Gene3D" id="3.10.560.10">
    <property type="entry name" value="Outer membrane lipoprotein wza domain like"/>
    <property type="match status" value="1"/>
</dbReference>
<dbReference type="PANTHER" id="PTHR21180:SF32">
    <property type="entry name" value="ENDONUCLEASE_EXONUCLEASE_PHOSPHATASE FAMILY DOMAIN-CONTAINING PROTEIN 1"/>
    <property type="match status" value="1"/>
</dbReference>
<dbReference type="SUPFAM" id="SSF47781">
    <property type="entry name" value="RuvA domain 2-like"/>
    <property type="match status" value="1"/>
</dbReference>
<dbReference type="STRING" id="1630135.DAD186_09780"/>
<dbReference type="GO" id="GO:0006281">
    <property type="term" value="P:DNA repair"/>
    <property type="evidence" value="ECO:0007669"/>
    <property type="project" value="InterPro"/>
</dbReference>
<dbReference type="KEGG" id="dva:DAD186_09780"/>
<feature type="compositionally biased region" description="Basic and acidic residues" evidence="1">
    <location>
        <begin position="23"/>
        <end position="40"/>
    </location>
</feature>
<evidence type="ECO:0000313" key="4">
    <source>
        <dbReference type="EMBL" id="ANP27528.1"/>
    </source>
</evidence>
<gene>
    <name evidence="4" type="ORF">DAD186_09780</name>
    <name evidence="5" type="ORF">FOB48_06815</name>
</gene>
<dbReference type="Pfam" id="PF10531">
    <property type="entry name" value="SLBB"/>
    <property type="match status" value="1"/>
</dbReference>
<feature type="domain" description="Helix-hairpin-helix DNA-binding motif class 1" evidence="3">
    <location>
        <begin position="228"/>
        <end position="247"/>
    </location>
</feature>
<dbReference type="GO" id="GO:0015628">
    <property type="term" value="P:protein secretion by the type II secretion system"/>
    <property type="evidence" value="ECO:0007669"/>
    <property type="project" value="TreeGrafter"/>
</dbReference>